<dbReference type="Gene3D" id="2.160.10.10">
    <property type="entry name" value="Hexapeptide repeat proteins"/>
    <property type="match status" value="1"/>
</dbReference>
<comment type="caution">
    <text evidence="1">The sequence shown here is derived from an EMBL/GenBank/DDBJ whole genome shotgun (WGS) entry which is preliminary data.</text>
</comment>
<name>A0ABN2NB29_9PSEU</name>
<dbReference type="InterPro" id="IPR001451">
    <property type="entry name" value="Hexapep"/>
</dbReference>
<dbReference type="Proteomes" id="UP001500449">
    <property type="component" value="Unassembled WGS sequence"/>
</dbReference>
<accession>A0ABN2NB29</accession>
<dbReference type="Pfam" id="PF00132">
    <property type="entry name" value="Hexapep"/>
    <property type="match status" value="1"/>
</dbReference>
<dbReference type="EMBL" id="BAAAQK010000018">
    <property type="protein sequence ID" value="GAA1861004.1"/>
    <property type="molecule type" value="Genomic_DNA"/>
</dbReference>
<dbReference type="CDD" id="cd04647">
    <property type="entry name" value="LbH_MAT_like"/>
    <property type="match status" value="1"/>
</dbReference>
<evidence type="ECO:0000313" key="1">
    <source>
        <dbReference type="EMBL" id="GAA1861004.1"/>
    </source>
</evidence>
<reference evidence="1 2" key="1">
    <citation type="journal article" date="2019" name="Int. J. Syst. Evol. Microbiol.">
        <title>The Global Catalogue of Microorganisms (GCM) 10K type strain sequencing project: providing services to taxonomists for standard genome sequencing and annotation.</title>
        <authorList>
            <consortium name="The Broad Institute Genomics Platform"/>
            <consortium name="The Broad Institute Genome Sequencing Center for Infectious Disease"/>
            <person name="Wu L."/>
            <person name="Ma J."/>
        </authorList>
    </citation>
    <scope>NUCLEOTIDE SEQUENCE [LARGE SCALE GENOMIC DNA]</scope>
    <source>
        <strain evidence="1 2">JCM 16009</strain>
    </source>
</reference>
<dbReference type="SUPFAM" id="SSF51161">
    <property type="entry name" value="Trimeric LpxA-like enzymes"/>
    <property type="match status" value="1"/>
</dbReference>
<protein>
    <recommendedName>
        <fullName evidence="3">Acyltransferase</fullName>
    </recommendedName>
</protein>
<dbReference type="InterPro" id="IPR051159">
    <property type="entry name" value="Hexapeptide_acetyltransf"/>
</dbReference>
<dbReference type="PANTHER" id="PTHR23416:SF78">
    <property type="entry name" value="LIPOPOLYSACCHARIDE BIOSYNTHESIS O-ACETYL TRANSFERASE WBBJ-RELATED"/>
    <property type="match status" value="1"/>
</dbReference>
<organism evidence="1 2">
    <name type="scientific">Pseudonocardia ailaonensis</name>
    <dbReference type="NCBI Taxonomy" id="367279"/>
    <lineage>
        <taxon>Bacteria</taxon>
        <taxon>Bacillati</taxon>
        <taxon>Actinomycetota</taxon>
        <taxon>Actinomycetes</taxon>
        <taxon>Pseudonocardiales</taxon>
        <taxon>Pseudonocardiaceae</taxon>
        <taxon>Pseudonocardia</taxon>
    </lineage>
</organism>
<evidence type="ECO:0008006" key="3">
    <source>
        <dbReference type="Google" id="ProtNLM"/>
    </source>
</evidence>
<dbReference type="PANTHER" id="PTHR23416">
    <property type="entry name" value="SIALIC ACID SYNTHASE-RELATED"/>
    <property type="match status" value="1"/>
</dbReference>
<dbReference type="RefSeq" id="WP_344420770.1">
    <property type="nucleotide sequence ID" value="NZ_BAAAQK010000018.1"/>
</dbReference>
<dbReference type="InterPro" id="IPR011004">
    <property type="entry name" value="Trimer_LpxA-like_sf"/>
</dbReference>
<proteinExistence type="predicted"/>
<sequence>MEANRAAALRRVAGLLAGPYRASLPRTALAAARGVRPMIVSPGFRIAGAGRISAAGLVKLGTRDYGFTDARMDGLLRVRGRLEFRGGAEIGKGARWDVGPGATVTIGAGTYFSPRSLLIASIGITVGADCAIAWDVQILDDDFHTLVVAGEQRPSTLPVEIGDHVWIGNRSLVLKGARIPRGCVVAANSVVTGRFDEENCLLAGSPARVVKRDVVWDPAADEVGAPPLPAVSAR</sequence>
<keyword evidence="2" id="KW-1185">Reference proteome</keyword>
<gene>
    <name evidence="1" type="ORF">GCM10009836_46430</name>
</gene>
<evidence type="ECO:0000313" key="2">
    <source>
        <dbReference type="Proteomes" id="UP001500449"/>
    </source>
</evidence>